<organism evidence="1">
    <name type="scientific">marine sediment metagenome</name>
    <dbReference type="NCBI Taxonomy" id="412755"/>
    <lineage>
        <taxon>unclassified sequences</taxon>
        <taxon>metagenomes</taxon>
        <taxon>ecological metagenomes</taxon>
    </lineage>
</organism>
<reference evidence="1" key="1">
    <citation type="journal article" date="2015" name="Nature">
        <title>Complex archaea that bridge the gap between prokaryotes and eukaryotes.</title>
        <authorList>
            <person name="Spang A."/>
            <person name="Saw J.H."/>
            <person name="Jorgensen S.L."/>
            <person name="Zaremba-Niedzwiedzka K."/>
            <person name="Martijn J."/>
            <person name="Lind A.E."/>
            <person name="van Eijk R."/>
            <person name="Schleper C."/>
            <person name="Guy L."/>
            <person name="Ettema T.J."/>
        </authorList>
    </citation>
    <scope>NUCLEOTIDE SEQUENCE</scope>
</reference>
<protein>
    <submittedName>
        <fullName evidence="1">Uncharacterized protein</fullName>
    </submittedName>
</protein>
<name>A0A0F9L7I6_9ZZZZ</name>
<accession>A0A0F9L7I6</accession>
<comment type="caution">
    <text evidence="1">The sequence shown here is derived from an EMBL/GenBank/DDBJ whole genome shotgun (WGS) entry which is preliminary data.</text>
</comment>
<evidence type="ECO:0000313" key="1">
    <source>
        <dbReference type="EMBL" id="KKM89463.1"/>
    </source>
</evidence>
<dbReference type="EMBL" id="LAZR01006813">
    <property type="protein sequence ID" value="KKM89463.1"/>
    <property type="molecule type" value="Genomic_DNA"/>
</dbReference>
<gene>
    <name evidence="1" type="ORF">LCGC14_1248470</name>
</gene>
<proteinExistence type="predicted"/>
<dbReference type="AlphaFoldDB" id="A0A0F9L7I6"/>
<sequence length="75" mass="8625">MGRPLVARLLDLYTVPLSRSKILGIIEHYGRIFRIICMRVSCLLARYDLIFLMSSFDFTIETVKPQGVLHVEAEV</sequence>